<dbReference type="GO" id="GO:0005739">
    <property type="term" value="C:mitochondrion"/>
    <property type="evidence" value="ECO:0007669"/>
    <property type="project" value="TreeGrafter"/>
</dbReference>
<dbReference type="InterPro" id="IPR043130">
    <property type="entry name" value="CDP-OH_PTrfase_TM_dom"/>
</dbReference>
<gene>
    <name evidence="11" type="ORF">OAUR00152_LOCUS30090</name>
</gene>
<keyword evidence="2" id="KW-0444">Lipid biosynthesis</keyword>
<feature type="compositionally biased region" description="Polar residues" evidence="10">
    <location>
        <begin position="257"/>
        <end position="278"/>
    </location>
</feature>
<dbReference type="EMBL" id="HBKQ01043650">
    <property type="protein sequence ID" value="CAE2267931.1"/>
    <property type="molecule type" value="Transcribed_RNA"/>
</dbReference>
<dbReference type="InterPro" id="IPR000462">
    <property type="entry name" value="CDP-OH_P_trans"/>
</dbReference>
<keyword evidence="3" id="KW-0808">Transferase</keyword>
<keyword evidence="6" id="KW-0443">Lipid metabolism</keyword>
<dbReference type="InterPro" id="IPR050324">
    <property type="entry name" value="CDP-alcohol_PTase-I"/>
</dbReference>
<feature type="compositionally biased region" description="Basic and acidic residues" evidence="10">
    <location>
        <begin position="279"/>
        <end position="296"/>
    </location>
</feature>
<keyword evidence="9" id="KW-1208">Phospholipid metabolism</keyword>
<feature type="compositionally biased region" description="Polar residues" evidence="10">
    <location>
        <begin position="210"/>
        <end position="220"/>
    </location>
</feature>
<dbReference type="Gene3D" id="1.20.120.1760">
    <property type="match status" value="1"/>
</dbReference>
<keyword evidence="5" id="KW-1133">Transmembrane helix</keyword>
<keyword evidence="7" id="KW-0472">Membrane</keyword>
<evidence type="ECO:0000256" key="4">
    <source>
        <dbReference type="ARBA" id="ARBA00022692"/>
    </source>
</evidence>
<evidence type="ECO:0000256" key="8">
    <source>
        <dbReference type="ARBA" id="ARBA00023209"/>
    </source>
</evidence>
<evidence type="ECO:0000256" key="2">
    <source>
        <dbReference type="ARBA" id="ARBA00022516"/>
    </source>
</evidence>
<evidence type="ECO:0000256" key="10">
    <source>
        <dbReference type="SAM" id="MobiDB-lite"/>
    </source>
</evidence>
<protein>
    <recommendedName>
        <fullName evidence="12">CDP-diacylglycerol--glycerol-3-phosphate 3-phosphatidyltransferase</fullName>
    </recommendedName>
</protein>
<dbReference type="AlphaFoldDB" id="A0A7S4JLY9"/>
<keyword evidence="4" id="KW-0812">Transmembrane</keyword>
<evidence type="ECO:0000256" key="5">
    <source>
        <dbReference type="ARBA" id="ARBA00022989"/>
    </source>
</evidence>
<evidence type="ECO:0000256" key="3">
    <source>
        <dbReference type="ARBA" id="ARBA00022679"/>
    </source>
</evidence>
<dbReference type="PANTHER" id="PTHR14269">
    <property type="entry name" value="CDP-DIACYLGLYCEROL--GLYCEROL-3-PHOSPHATE 3-PHOSPHATIDYLTRANSFERASE-RELATED"/>
    <property type="match status" value="1"/>
</dbReference>
<dbReference type="GO" id="GO:0032049">
    <property type="term" value="P:cardiolipin biosynthetic process"/>
    <property type="evidence" value="ECO:0007669"/>
    <property type="project" value="TreeGrafter"/>
</dbReference>
<evidence type="ECO:0000256" key="7">
    <source>
        <dbReference type="ARBA" id="ARBA00023136"/>
    </source>
</evidence>
<comment type="subcellular location">
    <subcellularLocation>
        <location evidence="1">Membrane</location>
        <topology evidence="1">Multi-pass membrane protein</topology>
    </subcellularLocation>
</comment>
<reference evidence="11" key="1">
    <citation type="submission" date="2021-01" db="EMBL/GenBank/DDBJ databases">
        <authorList>
            <person name="Corre E."/>
            <person name="Pelletier E."/>
            <person name="Niang G."/>
            <person name="Scheremetjew M."/>
            <person name="Finn R."/>
            <person name="Kale V."/>
            <person name="Holt S."/>
            <person name="Cochrane G."/>
            <person name="Meng A."/>
            <person name="Brown T."/>
            <person name="Cohen L."/>
        </authorList>
    </citation>
    <scope>NUCLEOTIDE SEQUENCE</scope>
    <source>
        <strain evidence="11">Isolate 1302-5</strain>
    </source>
</reference>
<dbReference type="Pfam" id="PF01066">
    <property type="entry name" value="CDP-OH_P_transf"/>
    <property type="match status" value="1"/>
</dbReference>
<evidence type="ECO:0000313" key="11">
    <source>
        <dbReference type="EMBL" id="CAE2267931.1"/>
    </source>
</evidence>
<sequence length="504" mass="55483">MLRKKSLALSGRAPGALRRTFWDASSGVPEEAQFPTFELEWLSYLISGASRPCAADRQHVGDPLASLIFTSSGYCYGLPKSESFRTFTPALLCRRGEKAYGCELGRRCHFTVYPFDRQSGANNFINLAATTCAWRRGDVILSRLVSPRDSLSSAEKTLLALESDMIQRLPIPIGPTRVVYDSIVGDASHLTKRSSHIKVRGPHDREKQSKFSPMTTNWPNSLPKHGFLGSQDMRCQWRGSVGREGRVSFSVRYKSGGPNQKNNNGHSQMSKTDSMQTEKPNKGEHASPDVSEIDTRDDGHMESILNQMRTVPNMITLSRIMSAPVLSYFIVSDRFDLAIGGCLVFAFSDWLDGYIARNYEGQATVLGTYLDPFADKFIINILSASLWYVSLLPGPIVSLWLARDVGLVYTSYRFVANRTVAGRAVIDPSRTPLKVNPTLVSRVNTVLQFGTISAGMAQPLFGLPEDVVLGLCWVTAGTTVASALSYLGGESMVSSGNKRRKGPK</sequence>
<dbReference type="GO" id="GO:0016020">
    <property type="term" value="C:membrane"/>
    <property type="evidence" value="ECO:0007669"/>
    <property type="project" value="UniProtKB-SubCell"/>
</dbReference>
<feature type="region of interest" description="Disordered" evidence="10">
    <location>
        <begin position="251"/>
        <end position="296"/>
    </location>
</feature>
<evidence type="ECO:0000256" key="1">
    <source>
        <dbReference type="ARBA" id="ARBA00004141"/>
    </source>
</evidence>
<organism evidence="11">
    <name type="scientific">Odontella aurita</name>
    <dbReference type="NCBI Taxonomy" id="265563"/>
    <lineage>
        <taxon>Eukaryota</taxon>
        <taxon>Sar</taxon>
        <taxon>Stramenopiles</taxon>
        <taxon>Ochrophyta</taxon>
        <taxon>Bacillariophyta</taxon>
        <taxon>Mediophyceae</taxon>
        <taxon>Biddulphiophycidae</taxon>
        <taxon>Eupodiscales</taxon>
        <taxon>Odontellaceae</taxon>
        <taxon>Odontella</taxon>
    </lineage>
</organism>
<accession>A0A7S4JLY9</accession>
<keyword evidence="8" id="KW-0594">Phospholipid biosynthesis</keyword>
<dbReference type="GO" id="GO:0043337">
    <property type="term" value="F:cardiolipin synthase (CMP-forming)"/>
    <property type="evidence" value="ECO:0007669"/>
    <property type="project" value="TreeGrafter"/>
</dbReference>
<evidence type="ECO:0000256" key="6">
    <source>
        <dbReference type="ARBA" id="ARBA00023098"/>
    </source>
</evidence>
<name>A0A7S4JLY9_9STRA</name>
<evidence type="ECO:0008006" key="12">
    <source>
        <dbReference type="Google" id="ProtNLM"/>
    </source>
</evidence>
<dbReference type="PANTHER" id="PTHR14269:SF60">
    <property type="entry name" value="CARDIOLIPIN SYNTHASE (CMP-FORMING)"/>
    <property type="match status" value="1"/>
</dbReference>
<evidence type="ECO:0000256" key="9">
    <source>
        <dbReference type="ARBA" id="ARBA00023264"/>
    </source>
</evidence>
<feature type="region of interest" description="Disordered" evidence="10">
    <location>
        <begin position="192"/>
        <end position="229"/>
    </location>
</feature>
<proteinExistence type="predicted"/>